<evidence type="ECO:0000313" key="1">
    <source>
        <dbReference type="EMBL" id="KNY26806.1"/>
    </source>
</evidence>
<protein>
    <recommendedName>
        <fullName evidence="3">Lipoprotein</fullName>
    </recommendedName>
</protein>
<evidence type="ECO:0000313" key="2">
    <source>
        <dbReference type="Proteomes" id="UP000036923"/>
    </source>
</evidence>
<evidence type="ECO:0008006" key="3">
    <source>
        <dbReference type="Google" id="ProtNLM"/>
    </source>
</evidence>
<name>A0A0L6JLX4_9FIRM</name>
<organism evidence="1 2">
    <name type="scientific">Pseudobacteroides cellulosolvens ATCC 35603 = DSM 2933</name>
    <dbReference type="NCBI Taxonomy" id="398512"/>
    <lineage>
        <taxon>Bacteria</taxon>
        <taxon>Bacillati</taxon>
        <taxon>Bacillota</taxon>
        <taxon>Clostridia</taxon>
        <taxon>Eubacteriales</taxon>
        <taxon>Oscillospiraceae</taxon>
        <taxon>Pseudobacteroides</taxon>
    </lineage>
</organism>
<dbReference type="RefSeq" id="WP_036947020.1">
    <property type="nucleotide sequence ID" value="NZ_KN050764.1"/>
</dbReference>
<comment type="caution">
    <text evidence="1">The sequence shown here is derived from an EMBL/GenBank/DDBJ whole genome shotgun (WGS) entry which is preliminary data.</text>
</comment>
<accession>A0A0L6JLX4</accession>
<keyword evidence="2" id="KW-1185">Reference proteome</keyword>
<gene>
    <name evidence="1" type="ORF">Bccel_2071</name>
</gene>
<dbReference type="EMBL" id="LGTC01000001">
    <property type="protein sequence ID" value="KNY26806.1"/>
    <property type="molecule type" value="Genomic_DNA"/>
</dbReference>
<dbReference type="PROSITE" id="PS51257">
    <property type="entry name" value="PROKAR_LIPOPROTEIN"/>
    <property type="match status" value="1"/>
</dbReference>
<dbReference type="STRING" id="398512.Bccel_2071"/>
<sequence length="169" mass="19186" precursor="true">MKNLIIVATIIMILGLFTGCTAKDPNESEINRVTDNYFIKLKSGVYIVDGVNKMDSGVYEIIASYISETDERVITKIDQNTYIVKTKVQIPNFNKIYSTSYSKMMKNGIKGYSKEQISMTLSGIAKGEVIIHPDFTTNDYEIKITKQNNGNRDYWGIPLVNGTKPQFRY</sequence>
<proteinExistence type="predicted"/>
<dbReference type="Proteomes" id="UP000036923">
    <property type="component" value="Unassembled WGS sequence"/>
</dbReference>
<reference evidence="2" key="1">
    <citation type="submission" date="2015-07" db="EMBL/GenBank/DDBJ databases">
        <title>Near-Complete Genome Sequence of the Cellulolytic Bacterium Bacteroides (Pseudobacteroides) cellulosolvens ATCC 35603.</title>
        <authorList>
            <person name="Dassa B."/>
            <person name="Utturkar S.M."/>
            <person name="Klingeman D.M."/>
            <person name="Hurt R.A."/>
            <person name="Keller M."/>
            <person name="Xu J."/>
            <person name="Reddy Y.H.K."/>
            <person name="Borovok I."/>
            <person name="Grinberg I.R."/>
            <person name="Lamed R."/>
            <person name="Zhivin O."/>
            <person name="Bayer E.A."/>
            <person name="Brown S.D."/>
        </authorList>
    </citation>
    <scope>NUCLEOTIDE SEQUENCE [LARGE SCALE GENOMIC DNA]</scope>
    <source>
        <strain evidence="2">DSM 2933</strain>
    </source>
</reference>
<dbReference type="AlphaFoldDB" id="A0A0L6JLX4"/>